<sequence>MRVLLAGVCALALFAATANCLPTTPGMAVPNTPENMERLAHLGPDDLAEELSGQFEGDMVLDEEQLSALRDKRNGLITETRRWPNRIVMYYIHEPDFTPEQVQHIELGVRLLQSQSCLQFQRVTPDVPAYIRVVGSGSGCSSSVGYTGRAQNLNLQPNTVGVGCFRIGTVVHEFLHALGFYHQQSASDRDEFVDIIWDNIEEGTENNFNIYGSDVVTDFNVRYDYGSVMHYSATAFSKNGQRTIVTKDPNAAIGQRLSLSERDISKLNWMYERRAIMYRRRVTHFAVLCVLLPFAMAHPPATSRLASVPDQPADVMGDNFEGDILLSEEQLAHMKKRTGMYLPTFIWTDNVVPFQIVSSDFTFEQTTAIQNAMRAIEQHTCIRFVPATTTTIDYIQISAGTGCSSFVGRIRGAQTLRLQPSAVGTGCFTHGTIIHELIHALGFYHMQSATERDQYVDILWANITPGQESNFQSYGTDRIINYGVAYDYDSIMHYNTHAFSANGLPTILPKVPNVTIGQREAMSPGDIQRIWNMYQC</sequence>
<keyword evidence="2" id="KW-0732">Signal</keyword>
<feature type="active site" evidence="1">
    <location>
        <position position="436"/>
    </location>
</feature>
<feature type="binding site" evidence="1">
    <location>
        <position position="435"/>
    </location>
    <ligand>
        <name>Zn(2+)</name>
        <dbReference type="ChEBI" id="CHEBI:29105"/>
        <note>catalytic</note>
    </ligand>
</feature>
<reference evidence="4" key="2">
    <citation type="submission" date="2020-05" db="UniProtKB">
        <authorList>
            <consortium name="EnsemblMetazoa"/>
        </authorList>
    </citation>
    <scope>IDENTIFICATION</scope>
    <source>
        <strain evidence="4">MINIMUS1</strain>
    </source>
</reference>
<dbReference type="GO" id="GO:0008270">
    <property type="term" value="F:zinc ion binding"/>
    <property type="evidence" value="ECO:0007669"/>
    <property type="project" value="UniProtKB-UniRule"/>
</dbReference>
<dbReference type="EC" id="3.4.24.-" evidence="2"/>
<dbReference type="Gene3D" id="3.40.390.10">
    <property type="entry name" value="Collagenase (Catalytic Domain)"/>
    <property type="match status" value="2"/>
</dbReference>
<dbReference type="PROSITE" id="PS51864">
    <property type="entry name" value="ASTACIN"/>
    <property type="match status" value="2"/>
</dbReference>
<dbReference type="GO" id="GO:0004222">
    <property type="term" value="F:metalloendopeptidase activity"/>
    <property type="evidence" value="ECO:0007669"/>
    <property type="project" value="UniProtKB-UniRule"/>
</dbReference>
<dbReference type="InterPro" id="IPR001506">
    <property type="entry name" value="Peptidase_M12A"/>
</dbReference>
<feature type="domain" description="Peptidase M12A" evidence="3">
    <location>
        <begin position="338"/>
        <end position="536"/>
    </location>
</feature>
<dbReference type="GO" id="GO:0006508">
    <property type="term" value="P:proteolysis"/>
    <property type="evidence" value="ECO:0007669"/>
    <property type="project" value="UniProtKB-KW"/>
</dbReference>
<comment type="cofactor">
    <cofactor evidence="1 2">
        <name>Zn(2+)</name>
        <dbReference type="ChEBI" id="CHEBI:29105"/>
    </cofactor>
    <text evidence="1 2">Binds 1 zinc ion per subunit.</text>
</comment>
<dbReference type="SMART" id="SM00235">
    <property type="entry name" value="ZnMc"/>
    <property type="match status" value="2"/>
</dbReference>
<dbReference type="AlphaFoldDB" id="A0A182W9M0"/>
<evidence type="ECO:0000256" key="1">
    <source>
        <dbReference type="PROSITE-ProRule" id="PRU01211"/>
    </source>
</evidence>
<dbReference type="PRINTS" id="PR00480">
    <property type="entry name" value="ASTACIN"/>
</dbReference>
<evidence type="ECO:0000259" key="3">
    <source>
        <dbReference type="PROSITE" id="PS51864"/>
    </source>
</evidence>
<dbReference type="VEuPathDB" id="VectorBase:AMIN007048"/>
<keyword evidence="5" id="KW-1185">Reference proteome</keyword>
<keyword evidence="1 2" id="KW-0645">Protease</keyword>
<dbReference type="PANTHER" id="PTHR10127">
    <property type="entry name" value="DISCOIDIN, CUB, EGF, LAMININ , AND ZINC METALLOPROTEASE DOMAIN CONTAINING"/>
    <property type="match status" value="1"/>
</dbReference>
<dbReference type="PANTHER" id="PTHR10127:SF814">
    <property type="entry name" value="MEPRIN A SUBUNIT BETA"/>
    <property type="match status" value="1"/>
</dbReference>
<feature type="domain" description="Peptidase M12A" evidence="3">
    <location>
        <begin position="67"/>
        <end position="274"/>
    </location>
</feature>
<feature type="binding site" evidence="1">
    <location>
        <position position="172"/>
    </location>
    <ligand>
        <name>Zn(2+)</name>
        <dbReference type="ChEBI" id="CHEBI:29105"/>
        <note>catalytic</note>
    </ligand>
</feature>
<dbReference type="InterPro" id="IPR006026">
    <property type="entry name" value="Peptidase_Metallo"/>
</dbReference>
<dbReference type="SUPFAM" id="SSF55486">
    <property type="entry name" value="Metalloproteases ('zincins'), catalytic domain"/>
    <property type="match status" value="2"/>
</dbReference>
<proteinExistence type="predicted"/>
<feature type="disulfide bond" evidence="1">
    <location>
        <begin position="381"/>
        <end position="536"/>
    </location>
</feature>
<dbReference type="FunFam" id="3.40.390.10:FF:000037">
    <property type="entry name" value="Metalloendopeptidase"/>
    <property type="match status" value="1"/>
</dbReference>
<feature type="binding site" evidence="1">
    <location>
        <position position="182"/>
    </location>
    <ligand>
        <name>Zn(2+)</name>
        <dbReference type="ChEBI" id="CHEBI:29105"/>
        <note>catalytic</note>
    </ligand>
</feature>
<comment type="caution">
    <text evidence="1">Lacks conserved residue(s) required for the propagation of feature annotation.</text>
</comment>
<organism evidence="4 5">
    <name type="scientific">Anopheles minimus</name>
    <dbReference type="NCBI Taxonomy" id="112268"/>
    <lineage>
        <taxon>Eukaryota</taxon>
        <taxon>Metazoa</taxon>
        <taxon>Ecdysozoa</taxon>
        <taxon>Arthropoda</taxon>
        <taxon>Hexapoda</taxon>
        <taxon>Insecta</taxon>
        <taxon>Pterygota</taxon>
        <taxon>Neoptera</taxon>
        <taxon>Endopterygota</taxon>
        <taxon>Diptera</taxon>
        <taxon>Nematocera</taxon>
        <taxon>Culicoidea</taxon>
        <taxon>Culicidae</taxon>
        <taxon>Anophelinae</taxon>
        <taxon>Anopheles</taxon>
    </lineage>
</organism>
<dbReference type="STRING" id="112268.A0A182W9M0"/>
<reference evidence="5" key="1">
    <citation type="submission" date="2013-03" db="EMBL/GenBank/DDBJ databases">
        <title>The Genome Sequence of Anopheles minimus MINIMUS1.</title>
        <authorList>
            <consortium name="The Broad Institute Genomics Platform"/>
            <person name="Neafsey D.E."/>
            <person name="Walton C."/>
            <person name="Walker B."/>
            <person name="Young S.K."/>
            <person name="Zeng Q."/>
            <person name="Gargeya S."/>
            <person name="Fitzgerald M."/>
            <person name="Haas B."/>
            <person name="Abouelleil A."/>
            <person name="Allen A.W."/>
            <person name="Alvarado L."/>
            <person name="Arachchi H.M."/>
            <person name="Berlin A.M."/>
            <person name="Chapman S.B."/>
            <person name="Gainer-Dewar J."/>
            <person name="Goldberg J."/>
            <person name="Griggs A."/>
            <person name="Gujja S."/>
            <person name="Hansen M."/>
            <person name="Howarth C."/>
            <person name="Imamovic A."/>
            <person name="Ireland A."/>
            <person name="Larimer J."/>
            <person name="McCowan C."/>
            <person name="Murphy C."/>
            <person name="Pearson M."/>
            <person name="Poon T.W."/>
            <person name="Priest M."/>
            <person name="Roberts A."/>
            <person name="Saif S."/>
            <person name="Shea T."/>
            <person name="Sisk P."/>
            <person name="Sykes S."/>
            <person name="Wortman J."/>
            <person name="Nusbaum C."/>
            <person name="Birren B."/>
        </authorList>
    </citation>
    <scope>NUCLEOTIDE SEQUENCE [LARGE SCALE GENOMIC DNA]</scope>
    <source>
        <strain evidence="5">MINIMUS1</strain>
    </source>
</reference>
<feature type="active site" evidence="1">
    <location>
        <position position="173"/>
    </location>
</feature>
<feature type="signal peptide" evidence="2">
    <location>
        <begin position="1"/>
        <end position="20"/>
    </location>
</feature>
<dbReference type="InterPro" id="IPR034035">
    <property type="entry name" value="Astacin-like_dom"/>
</dbReference>
<evidence type="ECO:0000256" key="2">
    <source>
        <dbReference type="RuleBase" id="RU361183"/>
    </source>
</evidence>
<dbReference type="Pfam" id="PF01400">
    <property type="entry name" value="Astacin"/>
    <property type="match status" value="2"/>
</dbReference>
<feature type="binding site" evidence="1">
    <location>
        <position position="445"/>
    </location>
    <ligand>
        <name>Zn(2+)</name>
        <dbReference type="ChEBI" id="CHEBI:29105"/>
        <note>catalytic</note>
    </ligand>
</feature>
<dbReference type="CDD" id="cd04280">
    <property type="entry name" value="ZnMc_astacin_like"/>
    <property type="match status" value="2"/>
</dbReference>
<dbReference type="EnsemblMetazoa" id="AMIN007048-RA">
    <property type="protein sequence ID" value="AMIN007048-PA"/>
    <property type="gene ID" value="AMIN007048"/>
</dbReference>
<name>A0A182W9M0_9DIPT</name>
<dbReference type="InterPro" id="IPR024079">
    <property type="entry name" value="MetalloPept_cat_dom_sf"/>
</dbReference>
<keyword evidence="1 2" id="KW-0482">Metalloprotease</keyword>
<protein>
    <recommendedName>
        <fullName evidence="2">Metalloendopeptidase</fullName>
        <ecNumber evidence="2">3.4.24.-</ecNumber>
    </recommendedName>
</protein>
<feature type="chain" id="PRO_5007951261" description="Metalloendopeptidase" evidence="2">
    <location>
        <begin position="21"/>
        <end position="536"/>
    </location>
</feature>
<keyword evidence="1 2" id="KW-0862">Zinc</keyword>
<keyword evidence="1 2" id="KW-0378">Hydrolase</keyword>
<keyword evidence="1 2" id="KW-0479">Metal-binding</keyword>
<dbReference type="Proteomes" id="UP000075920">
    <property type="component" value="Unassembled WGS sequence"/>
</dbReference>
<evidence type="ECO:0000313" key="4">
    <source>
        <dbReference type="EnsemblMetazoa" id="AMIN007048-PA"/>
    </source>
</evidence>
<feature type="binding site" evidence="1">
    <location>
        <position position="176"/>
    </location>
    <ligand>
        <name>Zn(2+)</name>
        <dbReference type="ChEBI" id="CHEBI:29105"/>
        <note>catalytic</note>
    </ligand>
</feature>
<evidence type="ECO:0000313" key="5">
    <source>
        <dbReference type="Proteomes" id="UP000075920"/>
    </source>
</evidence>
<accession>A0A182W9M0</accession>
<keyword evidence="1" id="KW-1015">Disulfide bond</keyword>
<feature type="binding site" evidence="1">
    <location>
        <position position="439"/>
    </location>
    <ligand>
        <name>Zn(2+)</name>
        <dbReference type="ChEBI" id="CHEBI:29105"/>
        <note>catalytic</note>
    </ligand>
</feature>